<dbReference type="AlphaFoldDB" id="A0A7S4BB25"/>
<organism evidence="3">
    <name type="scientific">Chrysotila carterae</name>
    <name type="common">Marine alga</name>
    <name type="synonym">Syracosphaera carterae</name>
    <dbReference type="NCBI Taxonomy" id="13221"/>
    <lineage>
        <taxon>Eukaryota</taxon>
        <taxon>Haptista</taxon>
        <taxon>Haptophyta</taxon>
        <taxon>Prymnesiophyceae</taxon>
        <taxon>Isochrysidales</taxon>
        <taxon>Isochrysidaceae</taxon>
        <taxon>Chrysotila</taxon>
    </lineage>
</organism>
<dbReference type="EMBL" id="HBIZ01020415">
    <property type="protein sequence ID" value="CAE0760234.1"/>
    <property type="molecule type" value="Transcribed_RNA"/>
</dbReference>
<feature type="domain" description="GAF" evidence="2">
    <location>
        <begin position="63"/>
        <end position="205"/>
    </location>
</feature>
<accession>A0A7S4BB25</accession>
<dbReference type="InterPro" id="IPR029016">
    <property type="entry name" value="GAF-like_dom_sf"/>
</dbReference>
<evidence type="ECO:0000313" key="3">
    <source>
        <dbReference type="EMBL" id="CAE0760234.1"/>
    </source>
</evidence>
<evidence type="ECO:0000256" key="1">
    <source>
        <dbReference type="SAM" id="MobiDB-lite"/>
    </source>
</evidence>
<dbReference type="Gene3D" id="3.30.450.40">
    <property type="match status" value="1"/>
</dbReference>
<feature type="compositionally biased region" description="Low complexity" evidence="1">
    <location>
        <begin position="23"/>
        <end position="37"/>
    </location>
</feature>
<name>A0A7S4BB25_CHRCT</name>
<dbReference type="SMART" id="SM00065">
    <property type="entry name" value="GAF"/>
    <property type="match status" value="1"/>
</dbReference>
<evidence type="ECO:0000259" key="2">
    <source>
        <dbReference type="SMART" id="SM00065"/>
    </source>
</evidence>
<dbReference type="Pfam" id="PF01590">
    <property type="entry name" value="GAF"/>
    <property type="match status" value="1"/>
</dbReference>
<dbReference type="PANTHER" id="PTHR43102">
    <property type="entry name" value="SLR1143 PROTEIN"/>
    <property type="match status" value="1"/>
</dbReference>
<reference evidence="3" key="1">
    <citation type="submission" date="2021-01" db="EMBL/GenBank/DDBJ databases">
        <authorList>
            <person name="Corre E."/>
            <person name="Pelletier E."/>
            <person name="Niang G."/>
            <person name="Scheremetjew M."/>
            <person name="Finn R."/>
            <person name="Kale V."/>
            <person name="Holt S."/>
            <person name="Cochrane G."/>
            <person name="Meng A."/>
            <person name="Brown T."/>
            <person name="Cohen L."/>
        </authorList>
    </citation>
    <scope>NUCLEOTIDE SEQUENCE</scope>
    <source>
        <strain evidence="3">CCMP645</strain>
    </source>
</reference>
<protein>
    <recommendedName>
        <fullName evidence="2">GAF domain-containing protein</fullName>
    </recommendedName>
</protein>
<feature type="region of interest" description="Disordered" evidence="1">
    <location>
        <begin position="14"/>
        <end position="47"/>
    </location>
</feature>
<dbReference type="SUPFAM" id="SSF55781">
    <property type="entry name" value="GAF domain-like"/>
    <property type="match status" value="1"/>
</dbReference>
<dbReference type="PANTHER" id="PTHR43102:SF2">
    <property type="entry name" value="GAF DOMAIN-CONTAINING PROTEIN"/>
    <property type="match status" value="1"/>
</dbReference>
<sequence length="409" mass="45430">MAAACVDQHQVPTKNRCEPGLMSAGAASVRSSDGSSSYPPPPVHPTDDARVAALRDAQVLDTPYHPSFDNLTAIAADTYKTPICLVSLVDKERQWFKSNRGLPGVPETPRDISFCTYAVQPDSPDVFVVPDATQDPRFVNNPLVTGDPNIRFYAGAPITFNHQRVGTVCIIDREPRPQAANENFSQLTKLAQMASSLFEISSVMQPSRNLISMNAKSHEETARLRDERDHLMRSSREVQGHLKEEMHSLQTQMTKMMTELNERDKLVSSMDTQLKQLYTLKAPAASQDGIISYSKWVNVLRVDAKDGMQVAYIRFKDMPRVLQAALKQGNEVGQRLHSVDPTEGATALRKLFVTDPSSAPTGNVANEAIMFLTTYVWSWHDPRCVVVRPGQNMPVALGDMCIVNWIHLV</sequence>
<proteinExistence type="predicted"/>
<dbReference type="InterPro" id="IPR003018">
    <property type="entry name" value="GAF"/>
</dbReference>
<gene>
    <name evidence="3" type="ORF">PCAR00345_LOCUS12840</name>
</gene>